<evidence type="ECO:0000313" key="2">
    <source>
        <dbReference type="Proteomes" id="UP000319908"/>
    </source>
</evidence>
<keyword evidence="2" id="KW-1185">Reference proteome</keyword>
<proteinExistence type="predicted"/>
<sequence length="66" mass="7575">MIERPLTYDAAVTAFKQILQGTRVIPDQPNKELSELRGTTWYLRNIHGPMARVNHKGEVQTGRLEQ</sequence>
<dbReference type="Proteomes" id="UP000319908">
    <property type="component" value="Unassembled WGS sequence"/>
</dbReference>
<dbReference type="EMBL" id="SJPU01000002">
    <property type="protein sequence ID" value="TWU16692.1"/>
    <property type="molecule type" value="Genomic_DNA"/>
</dbReference>
<protein>
    <submittedName>
        <fullName evidence="1">Uncharacterized protein</fullName>
    </submittedName>
</protein>
<evidence type="ECO:0000313" key="1">
    <source>
        <dbReference type="EMBL" id="TWU16692.1"/>
    </source>
</evidence>
<accession>A0A5C6BY22</accession>
<name>A0A5C6BY22_9BACT</name>
<gene>
    <name evidence="1" type="ORF">Poly21_38970</name>
</gene>
<reference evidence="1 2" key="1">
    <citation type="journal article" date="2020" name="Antonie Van Leeuwenhoek">
        <title>Rhodopirellula heiligendammensis sp. nov., Rhodopirellula pilleata sp. nov., and Rhodopirellula solitaria sp. nov. isolated from natural or artificial marine surfaces in Northern Germany and California, USA, and emended description of the genus Rhodopirellula.</title>
        <authorList>
            <person name="Kallscheuer N."/>
            <person name="Wiegand S."/>
            <person name="Jogler M."/>
            <person name="Boedeker C."/>
            <person name="Peeters S.H."/>
            <person name="Rast P."/>
            <person name="Heuer A."/>
            <person name="Jetten M.S.M."/>
            <person name="Rohde M."/>
            <person name="Jogler C."/>
        </authorList>
    </citation>
    <scope>NUCLEOTIDE SEQUENCE [LARGE SCALE GENOMIC DNA]</scope>
    <source>
        <strain evidence="1 2">Poly21</strain>
    </source>
</reference>
<organism evidence="1 2">
    <name type="scientific">Allorhodopirellula heiligendammensis</name>
    <dbReference type="NCBI Taxonomy" id="2714739"/>
    <lineage>
        <taxon>Bacteria</taxon>
        <taxon>Pseudomonadati</taxon>
        <taxon>Planctomycetota</taxon>
        <taxon>Planctomycetia</taxon>
        <taxon>Pirellulales</taxon>
        <taxon>Pirellulaceae</taxon>
        <taxon>Allorhodopirellula</taxon>
    </lineage>
</organism>
<comment type="caution">
    <text evidence="1">The sequence shown here is derived from an EMBL/GenBank/DDBJ whole genome shotgun (WGS) entry which is preliminary data.</text>
</comment>
<dbReference type="AlphaFoldDB" id="A0A5C6BY22"/>